<reference evidence="18" key="1">
    <citation type="submission" date="2023-10" db="EMBL/GenBank/DDBJ databases">
        <title>Genome assembly of Pristionchus species.</title>
        <authorList>
            <person name="Yoshida K."/>
            <person name="Sommer R.J."/>
        </authorList>
    </citation>
    <scope>NUCLEOTIDE SEQUENCE</scope>
    <source>
        <strain evidence="18">RS5133</strain>
    </source>
</reference>
<dbReference type="Pfam" id="PF00858">
    <property type="entry name" value="ASC"/>
    <property type="match status" value="1"/>
</dbReference>
<dbReference type="InterPro" id="IPR001873">
    <property type="entry name" value="ENaC"/>
</dbReference>
<name>A0AAV5WAX2_9BILA</name>
<evidence type="ECO:0000259" key="17">
    <source>
        <dbReference type="PROSITE" id="PS50026"/>
    </source>
</evidence>
<dbReference type="PROSITE" id="PS50026">
    <property type="entry name" value="EGF_3"/>
    <property type="match status" value="4"/>
</dbReference>
<dbReference type="PROSITE" id="PS00010">
    <property type="entry name" value="ASX_HYDROXYL"/>
    <property type="match status" value="4"/>
</dbReference>
<dbReference type="PROSITE" id="PS00022">
    <property type="entry name" value="EGF_1"/>
    <property type="match status" value="5"/>
</dbReference>
<evidence type="ECO:0000256" key="8">
    <source>
        <dbReference type="ARBA" id="ARBA00023065"/>
    </source>
</evidence>
<dbReference type="GO" id="GO:0005886">
    <property type="term" value="C:plasma membrane"/>
    <property type="evidence" value="ECO:0007669"/>
    <property type="project" value="TreeGrafter"/>
</dbReference>
<comment type="similarity">
    <text evidence="2 15">Belongs to the amiloride-sensitive sodium channel (TC 1.A.6) family.</text>
</comment>
<dbReference type="SMART" id="SM00181">
    <property type="entry name" value="EGF"/>
    <property type="match status" value="5"/>
</dbReference>
<protein>
    <recommendedName>
        <fullName evidence="17">EGF-like domain-containing protein</fullName>
    </recommendedName>
</protein>
<dbReference type="EMBL" id="BTSY01000005">
    <property type="protein sequence ID" value="GMT27966.1"/>
    <property type="molecule type" value="Genomic_DNA"/>
</dbReference>
<evidence type="ECO:0000256" key="15">
    <source>
        <dbReference type="RuleBase" id="RU000679"/>
    </source>
</evidence>
<evidence type="ECO:0000256" key="6">
    <source>
        <dbReference type="ARBA" id="ARBA00022989"/>
    </source>
</evidence>
<dbReference type="Proteomes" id="UP001432322">
    <property type="component" value="Unassembled WGS sequence"/>
</dbReference>
<proteinExistence type="inferred from homology"/>
<feature type="domain" description="EGF-like" evidence="17">
    <location>
        <begin position="113"/>
        <end position="157"/>
    </location>
</feature>
<feature type="disulfide bond" evidence="14">
    <location>
        <begin position="49"/>
        <end position="58"/>
    </location>
</feature>
<keyword evidence="14" id="KW-0245">EGF-like domain</keyword>
<accession>A0AAV5WAX2</accession>
<evidence type="ECO:0000313" key="19">
    <source>
        <dbReference type="Proteomes" id="UP001432322"/>
    </source>
</evidence>
<evidence type="ECO:0000313" key="18">
    <source>
        <dbReference type="EMBL" id="GMT27966.1"/>
    </source>
</evidence>
<keyword evidence="9 16" id="KW-0472">Membrane</keyword>
<comment type="caution">
    <text evidence="18">The sequence shown here is derived from an EMBL/GenBank/DDBJ whole genome shotgun (WGS) entry which is preliminary data.</text>
</comment>
<keyword evidence="7" id="KW-0915">Sodium</keyword>
<dbReference type="InterPro" id="IPR018097">
    <property type="entry name" value="EGF_Ca-bd_CS"/>
</dbReference>
<feature type="non-terminal residue" evidence="18">
    <location>
        <position position="1"/>
    </location>
</feature>
<evidence type="ECO:0000256" key="10">
    <source>
        <dbReference type="ARBA" id="ARBA00023157"/>
    </source>
</evidence>
<feature type="domain" description="EGF-like" evidence="17">
    <location>
        <begin position="61"/>
        <end position="111"/>
    </location>
</feature>
<keyword evidence="19" id="KW-1185">Reference proteome</keyword>
<comment type="subcellular location">
    <subcellularLocation>
        <location evidence="1">Membrane</location>
        <topology evidence="1">Multi-pass membrane protein</topology>
    </subcellularLocation>
</comment>
<feature type="disulfide bond" evidence="14">
    <location>
        <begin position="147"/>
        <end position="156"/>
    </location>
</feature>
<dbReference type="SUPFAM" id="SSF57196">
    <property type="entry name" value="EGF/Laminin"/>
    <property type="match status" value="3"/>
</dbReference>
<evidence type="ECO:0000256" key="5">
    <source>
        <dbReference type="ARBA" id="ARBA00022692"/>
    </source>
</evidence>
<evidence type="ECO:0000256" key="12">
    <source>
        <dbReference type="ARBA" id="ARBA00023201"/>
    </source>
</evidence>
<evidence type="ECO:0000256" key="11">
    <source>
        <dbReference type="ARBA" id="ARBA00023180"/>
    </source>
</evidence>
<keyword evidence="4 15" id="KW-0894">Sodium channel</keyword>
<dbReference type="GO" id="GO:0015280">
    <property type="term" value="F:ligand-gated sodium channel activity"/>
    <property type="evidence" value="ECO:0007669"/>
    <property type="project" value="TreeGrafter"/>
</dbReference>
<dbReference type="Gene3D" id="1.10.287.820">
    <property type="entry name" value="Acid-sensing ion channel domain"/>
    <property type="match status" value="1"/>
</dbReference>
<evidence type="ECO:0000256" key="9">
    <source>
        <dbReference type="ARBA" id="ARBA00023136"/>
    </source>
</evidence>
<feature type="non-terminal residue" evidence="18">
    <location>
        <position position="660"/>
    </location>
</feature>
<dbReference type="CDD" id="cd00054">
    <property type="entry name" value="EGF_CA"/>
    <property type="match status" value="3"/>
</dbReference>
<organism evidence="18 19">
    <name type="scientific">Pristionchus fissidentatus</name>
    <dbReference type="NCBI Taxonomy" id="1538716"/>
    <lineage>
        <taxon>Eukaryota</taxon>
        <taxon>Metazoa</taxon>
        <taxon>Ecdysozoa</taxon>
        <taxon>Nematoda</taxon>
        <taxon>Chromadorea</taxon>
        <taxon>Rhabditida</taxon>
        <taxon>Rhabditina</taxon>
        <taxon>Diplogasteromorpha</taxon>
        <taxon>Diplogasteroidea</taxon>
        <taxon>Neodiplogasteridae</taxon>
        <taxon>Pristionchus</taxon>
    </lineage>
</organism>
<evidence type="ECO:0000256" key="7">
    <source>
        <dbReference type="ARBA" id="ARBA00023053"/>
    </source>
</evidence>
<dbReference type="Gene3D" id="1.10.287.770">
    <property type="entry name" value="YojJ-like"/>
    <property type="match status" value="1"/>
</dbReference>
<keyword evidence="13 15" id="KW-0407">Ion channel</keyword>
<evidence type="ECO:0000256" key="3">
    <source>
        <dbReference type="ARBA" id="ARBA00022448"/>
    </source>
</evidence>
<dbReference type="PROSITE" id="PS01186">
    <property type="entry name" value="EGF_2"/>
    <property type="match status" value="1"/>
</dbReference>
<feature type="disulfide bond" evidence="14">
    <location>
        <begin position="101"/>
        <end position="110"/>
    </location>
</feature>
<evidence type="ECO:0000256" key="13">
    <source>
        <dbReference type="ARBA" id="ARBA00023303"/>
    </source>
</evidence>
<keyword evidence="12 15" id="KW-0739">Sodium transport</keyword>
<evidence type="ECO:0000256" key="2">
    <source>
        <dbReference type="ARBA" id="ARBA00007193"/>
    </source>
</evidence>
<feature type="domain" description="EGF-like" evidence="17">
    <location>
        <begin position="24"/>
        <end position="59"/>
    </location>
</feature>
<comment type="caution">
    <text evidence="14">Lacks conserved residue(s) required for the propagation of feature annotation.</text>
</comment>
<keyword evidence="8 15" id="KW-0406">Ion transport</keyword>
<keyword evidence="11" id="KW-0325">Glycoprotein</keyword>
<sequence>CDCDVGWTGEDINECDQEAAFNYPLNDTRRMCKNFGKCVNTPGSYKCDCIKGTFGFDCSENPDDCNMTYTGIDGKVYPNLCDYFDPGATCTDGYGTYTCNCSEAWKGKMCDEDVDECINAAALSPPLILCENNGTCINTKGYYKCDCINGTLGFNCSENPNDCALSNELVDGQLYPNKCISKDKYDREPNCTDGFDEYFCTCSDYWKGQYCMDGLSSALVPPQILCENFGSCVNTPGFYYCDCINGTMGFNCSENPDDCLNITACGASDPLANCTDGFAEWWCTCGPDYTGQFCDLEMVIYNVLLLIGGNSANEKDLIKMMRDLLANPSMMKDLVPFVIGLQSAENRTKMSWSAEDLFLWIAYEEKALDVNVDLTMWNDVVLGNCFTFNHFNNSRSYLMRQAGEHGGLKAAMKLNTDEFVPWTETTAIMVFIHPNSETIFSESPRYNAEPGAQTTIQTTESRYRRLGGRYGKCVKSRDEVQSYYYAGSYTTDGCLRSCYQDEVMKACQCMDSRYPMEKNAKVCELPDRECVDSITSKGDVSKWADCSCPVPCANSQFDASFTMAPFVLSNSKCNSLSAIDRLNVSSCMDLHEKPDYLHLSIQVPRIVINVFEETPSWTFNKLVGNIGGLGGVVCGINLITLFEFGFFLFFQLPLTLITNR</sequence>
<dbReference type="PANTHER" id="PTHR11690:SF177">
    <property type="entry name" value="EGF-LIKE DOMAIN-CONTAINING PROTEIN"/>
    <property type="match status" value="1"/>
</dbReference>
<evidence type="ECO:0000256" key="14">
    <source>
        <dbReference type="PROSITE-ProRule" id="PRU00076"/>
    </source>
</evidence>
<keyword evidence="10 14" id="KW-1015">Disulfide bond</keyword>
<dbReference type="GO" id="GO:0005509">
    <property type="term" value="F:calcium ion binding"/>
    <property type="evidence" value="ECO:0007669"/>
    <property type="project" value="InterPro"/>
</dbReference>
<dbReference type="PANTHER" id="PTHR11690">
    <property type="entry name" value="AMILORIDE-SENSITIVE SODIUM CHANNEL-RELATED"/>
    <property type="match status" value="1"/>
</dbReference>
<evidence type="ECO:0000256" key="1">
    <source>
        <dbReference type="ARBA" id="ARBA00004141"/>
    </source>
</evidence>
<dbReference type="InterPro" id="IPR000152">
    <property type="entry name" value="EGF-type_Asp/Asn_hydroxyl_site"/>
</dbReference>
<dbReference type="Pfam" id="PF00008">
    <property type="entry name" value="EGF"/>
    <property type="match status" value="1"/>
</dbReference>
<keyword evidence="3 15" id="KW-0813">Transport</keyword>
<dbReference type="PRINTS" id="PR01078">
    <property type="entry name" value="AMINACHANNEL"/>
</dbReference>
<dbReference type="AlphaFoldDB" id="A0AAV5WAX2"/>
<keyword evidence="6 16" id="KW-1133">Transmembrane helix</keyword>
<evidence type="ECO:0000256" key="4">
    <source>
        <dbReference type="ARBA" id="ARBA00022461"/>
    </source>
</evidence>
<gene>
    <name evidence="18" type="ORF">PFISCL1PPCAC_19263</name>
</gene>
<dbReference type="InterPro" id="IPR001881">
    <property type="entry name" value="EGF-like_Ca-bd_dom"/>
</dbReference>
<keyword evidence="5 15" id="KW-0812">Transmembrane</keyword>
<dbReference type="PROSITE" id="PS01187">
    <property type="entry name" value="EGF_CA"/>
    <property type="match status" value="1"/>
</dbReference>
<dbReference type="Gene3D" id="2.10.25.10">
    <property type="entry name" value="Laminin"/>
    <property type="match status" value="4"/>
</dbReference>
<dbReference type="InterPro" id="IPR000742">
    <property type="entry name" value="EGF"/>
</dbReference>
<feature type="transmembrane region" description="Helical" evidence="16">
    <location>
        <begin position="626"/>
        <end position="650"/>
    </location>
</feature>
<feature type="domain" description="EGF-like" evidence="17">
    <location>
        <begin position="218"/>
        <end position="253"/>
    </location>
</feature>
<dbReference type="SMART" id="SM00179">
    <property type="entry name" value="EGF_CA"/>
    <property type="match status" value="4"/>
</dbReference>
<evidence type="ECO:0000256" key="16">
    <source>
        <dbReference type="SAM" id="Phobius"/>
    </source>
</evidence>
<feature type="disulfide bond" evidence="14">
    <location>
        <begin position="243"/>
        <end position="252"/>
    </location>
</feature>